<sequence length="170" mass="20313">MLQFQTSGVVSDGKVNIVGALYSSNFYEICRKRENLQTFCENVVYPSTVNYSFKYIKILKNCLRRNNYLMVYLRDFFQYQRHAFLTSDHKYVQHDEKLPTTNNKQKKIINRKPLATSVMPKLNLDPKFNICFIDKKKNKKNRTILKCNKQFILYVVQNIFKIFEVNANNW</sequence>
<dbReference type="AlphaFoldDB" id="A0A6G0TYA0"/>
<protein>
    <submittedName>
        <fullName evidence="1">Uncharacterized protein</fullName>
    </submittedName>
</protein>
<evidence type="ECO:0000313" key="2">
    <source>
        <dbReference type="Proteomes" id="UP000475862"/>
    </source>
</evidence>
<accession>A0A6G0TYA0</accession>
<reference evidence="1 2" key="1">
    <citation type="submission" date="2019-08" db="EMBL/GenBank/DDBJ databases">
        <title>The genome of the soybean aphid Biotype 1, its phylome, world population structure and adaptation to the North American continent.</title>
        <authorList>
            <person name="Giordano R."/>
            <person name="Donthu R.K."/>
            <person name="Hernandez A.G."/>
            <person name="Wright C.L."/>
            <person name="Zimin A.V."/>
        </authorList>
    </citation>
    <scope>NUCLEOTIDE SEQUENCE [LARGE SCALE GENOMIC DNA]</scope>
    <source>
        <tissue evidence="1">Whole aphids</tissue>
    </source>
</reference>
<keyword evidence="2" id="KW-1185">Reference proteome</keyword>
<organism evidence="1 2">
    <name type="scientific">Aphis glycines</name>
    <name type="common">Soybean aphid</name>
    <dbReference type="NCBI Taxonomy" id="307491"/>
    <lineage>
        <taxon>Eukaryota</taxon>
        <taxon>Metazoa</taxon>
        <taxon>Ecdysozoa</taxon>
        <taxon>Arthropoda</taxon>
        <taxon>Hexapoda</taxon>
        <taxon>Insecta</taxon>
        <taxon>Pterygota</taxon>
        <taxon>Neoptera</taxon>
        <taxon>Paraneoptera</taxon>
        <taxon>Hemiptera</taxon>
        <taxon>Sternorrhyncha</taxon>
        <taxon>Aphidomorpha</taxon>
        <taxon>Aphidoidea</taxon>
        <taxon>Aphididae</taxon>
        <taxon>Aphidini</taxon>
        <taxon>Aphis</taxon>
        <taxon>Aphis</taxon>
    </lineage>
</organism>
<comment type="caution">
    <text evidence="1">The sequence shown here is derived from an EMBL/GenBank/DDBJ whole genome shotgun (WGS) entry which is preliminary data.</text>
</comment>
<dbReference type="Proteomes" id="UP000475862">
    <property type="component" value="Unassembled WGS sequence"/>
</dbReference>
<dbReference type="EMBL" id="VYZN01000013">
    <property type="protein sequence ID" value="KAE9541269.1"/>
    <property type="molecule type" value="Genomic_DNA"/>
</dbReference>
<proteinExistence type="predicted"/>
<name>A0A6G0TYA0_APHGL</name>
<gene>
    <name evidence="1" type="ORF">AGLY_004514</name>
</gene>
<dbReference type="OrthoDB" id="10594805at2759"/>
<evidence type="ECO:0000313" key="1">
    <source>
        <dbReference type="EMBL" id="KAE9541269.1"/>
    </source>
</evidence>